<keyword evidence="5" id="KW-0813">Transport</keyword>
<evidence type="ECO:0000256" key="8">
    <source>
        <dbReference type="ARBA" id="ARBA00022792"/>
    </source>
</evidence>
<protein>
    <recommendedName>
        <fullName evidence="4 17">NADH-ubiquinone oxidoreductase chain 2</fullName>
        <ecNumber evidence="3 17">7.1.1.2</ecNumber>
    </recommendedName>
</protein>
<feature type="transmembrane region" description="Helical" evidence="17">
    <location>
        <begin position="236"/>
        <end position="255"/>
    </location>
</feature>
<proteinExistence type="inferred from homology"/>
<feature type="transmembrane region" description="Helical" evidence="17">
    <location>
        <begin position="31"/>
        <end position="50"/>
    </location>
</feature>
<evidence type="ECO:0000256" key="9">
    <source>
        <dbReference type="ARBA" id="ARBA00022967"/>
    </source>
</evidence>
<dbReference type="GO" id="GO:0005743">
    <property type="term" value="C:mitochondrial inner membrane"/>
    <property type="evidence" value="ECO:0007669"/>
    <property type="project" value="UniProtKB-SubCell"/>
</dbReference>
<keyword evidence="8 17" id="KW-0999">Mitochondrion inner membrane</keyword>
<keyword evidence="12 17" id="KW-0520">NAD</keyword>
<evidence type="ECO:0000256" key="15">
    <source>
        <dbReference type="ARBA" id="ARBA00023136"/>
    </source>
</evidence>
<dbReference type="PANTHER" id="PTHR46552">
    <property type="entry name" value="NADH-UBIQUINONE OXIDOREDUCTASE CHAIN 2"/>
    <property type="match status" value="1"/>
</dbReference>
<evidence type="ECO:0000256" key="11">
    <source>
        <dbReference type="ARBA" id="ARBA00022989"/>
    </source>
</evidence>
<evidence type="ECO:0000256" key="3">
    <source>
        <dbReference type="ARBA" id="ARBA00012944"/>
    </source>
</evidence>
<evidence type="ECO:0000256" key="6">
    <source>
        <dbReference type="ARBA" id="ARBA00022660"/>
    </source>
</evidence>
<feature type="transmembrane region" description="Helical" evidence="17">
    <location>
        <begin position="127"/>
        <end position="148"/>
    </location>
</feature>
<evidence type="ECO:0000256" key="4">
    <source>
        <dbReference type="ARBA" id="ARBA00021008"/>
    </source>
</evidence>
<comment type="subcellular location">
    <subcellularLocation>
        <location evidence="1 17">Mitochondrion inner membrane</location>
        <topology evidence="1 17">Multi-pass membrane protein</topology>
    </subcellularLocation>
</comment>
<dbReference type="EC" id="7.1.1.2" evidence="3 17"/>
<evidence type="ECO:0000256" key="7">
    <source>
        <dbReference type="ARBA" id="ARBA00022692"/>
    </source>
</evidence>
<keyword evidence="11 17" id="KW-1133">Transmembrane helix</keyword>
<dbReference type="InterPro" id="IPR050175">
    <property type="entry name" value="Complex_I_Subunit_2"/>
</dbReference>
<dbReference type="GO" id="GO:0006120">
    <property type="term" value="P:mitochondrial electron transport, NADH to ubiquinone"/>
    <property type="evidence" value="ECO:0007669"/>
    <property type="project" value="InterPro"/>
</dbReference>
<evidence type="ECO:0000256" key="13">
    <source>
        <dbReference type="ARBA" id="ARBA00023075"/>
    </source>
</evidence>
<sequence>MPTKHLTPNMILFSIMLTLSTIFILNSTNWLFVWVGFEINLISFLPLMMLSKQKKELSATVTYFLVQAISSPLFLFSSLSLLYNSQLNILPMLTSMSSLILAMSLLMKLGCAPCHYWFPKVMNSLSWPMAMVLSTWQKIPSIMIIALMGDIWDIKFFFIIITLNALIGSIGGLNQTQLRSLLSYSSINHMAWMLASSLMSPITSIMYLLLYCLVSSSLFLTLMMMNKTLLPQFNSVVGWDHNVSLLLFMNIFSLMGAPPLTGFFPKLMVVYSLSYIYPMISTILILSSMISMYYYLMVFINSTISSFKPLLHINNRPMMWMVSLSPIMLFPLMLVNFH</sequence>
<keyword evidence="9 17" id="KW-1278">Translocase</keyword>
<feature type="transmembrane region" description="Helical" evidence="17">
    <location>
        <begin position="154"/>
        <end position="174"/>
    </location>
</feature>
<gene>
    <name evidence="19" type="primary">NAD2</name>
</gene>
<keyword evidence="14 17" id="KW-0496">Mitochondrion</keyword>
<geneLocation type="mitochondrion" evidence="19"/>
<feature type="transmembrane region" description="Helical" evidence="17">
    <location>
        <begin position="205"/>
        <end position="224"/>
    </location>
</feature>
<name>A0A0K0YD86_9ANNE</name>
<reference evidence="19" key="1">
    <citation type="journal article" date="2015" name="Sci. Rep.">
        <title>The making of a branching annelid: an analysis of complete mitochondrial genome and ribosomal data of Ramisyllis multicaudata.</title>
        <authorList>
            <person name="Aguado M.T."/>
            <person name="Glasby C.J."/>
            <person name="Schroeder P.C."/>
            <person name="Weigert A."/>
            <person name="Bleidorn C."/>
        </authorList>
    </citation>
    <scope>NUCLEOTIDE SEQUENCE</scope>
</reference>
<evidence type="ECO:0000256" key="5">
    <source>
        <dbReference type="ARBA" id="ARBA00022448"/>
    </source>
</evidence>
<organism evidence="19">
    <name type="scientific">Trypanobia cryptica</name>
    <dbReference type="NCBI Taxonomy" id="2814713"/>
    <lineage>
        <taxon>Eukaryota</taxon>
        <taxon>Metazoa</taxon>
        <taxon>Spiralia</taxon>
        <taxon>Lophotrochozoa</taxon>
        <taxon>Annelida</taxon>
        <taxon>Polychaeta</taxon>
        <taxon>Errantia</taxon>
        <taxon>Phyllodocida</taxon>
        <taxon>Syllidae</taxon>
        <taxon>Trypanobia</taxon>
    </lineage>
</organism>
<dbReference type="AlphaFoldDB" id="A0A0K0YD86"/>
<dbReference type="Pfam" id="PF00361">
    <property type="entry name" value="Proton_antipo_M"/>
    <property type="match status" value="1"/>
</dbReference>
<feature type="transmembrane region" description="Helical" evidence="17">
    <location>
        <begin position="7"/>
        <end position="25"/>
    </location>
</feature>
<keyword evidence="7 17" id="KW-0812">Transmembrane</keyword>
<comment type="similarity">
    <text evidence="2 17">Belongs to the complex I subunit 2 family.</text>
</comment>
<dbReference type="InterPro" id="IPR003917">
    <property type="entry name" value="NADH_UbQ_OxRdtase_chain2"/>
</dbReference>
<feature type="transmembrane region" description="Helical" evidence="17">
    <location>
        <begin position="62"/>
        <end position="83"/>
    </location>
</feature>
<accession>A0A0K0YD86</accession>
<evidence type="ECO:0000256" key="12">
    <source>
        <dbReference type="ARBA" id="ARBA00023027"/>
    </source>
</evidence>
<feature type="transmembrane region" description="Helical" evidence="17">
    <location>
        <begin position="317"/>
        <end position="337"/>
    </location>
</feature>
<evidence type="ECO:0000313" key="19">
    <source>
        <dbReference type="EMBL" id="AKS48925.1"/>
    </source>
</evidence>
<dbReference type="PANTHER" id="PTHR46552:SF1">
    <property type="entry name" value="NADH-UBIQUINONE OXIDOREDUCTASE CHAIN 2"/>
    <property type="match status" value="1"/>
</dbReference>
<dbReference type="PRINTS" id="PR01436">
    <property type="entry name" value="NADHDHGNASE2"/>
</dbReference>
<comment type="catalytic activity">
    <reaction evidence="16 17">
        <text>a ubiquinone + NADH + 5 H(+)(in) = a ubiquinol + NAD(+) + 4 H(+)(out)</text>
        <dbReference type="Rhea" id="RHEA:29091"/>
        <dbReference type="Rhea" id="RHEA-COMP:9565"/>
        <dbReference type="Rhea" id="RHEA-COMP:9566"/>
        <dbReference type="ChEBI" id="CHEBI:15378"/>
        <dbReference type="ChEBI" id="CHEBI:16389"/>
        <dbReference type="ChEBI" id="CHEBI:17976"/>
        <dbReference type="ChEBI" id="CHEBI:57540"/>
        <dbReference type="ChEBI" id="CHEBI:57945"/>
        <dbReference type="EC" id="7.1.1.2"/>
    </reaction>
</comment>
<dbReference type="EMBL" id="KR534503">
    <property type="protein sequence ID" value="AKS48925.1"/>
    <property type="molecule type" value="Genomic_DNA"/>
</dbReference>
<dbReference type="GO" id="GO:0008137">
    <property type="term" value="F:NADH dehydrogenase (ubiquinone) activity"/>
    <property type="evidence" value="ECO:0007669"/>
    <property type="project" value="UniProtKB-EC"/>
</dbReference>
<evidence type="ECO:0000256" key="17">
    <source>
        <dbReference type="RuleBase" id="RU003403"/>
    </source>
</evidence>
<keyword evidence="10 17" id="KW-0249">Electron transport</keyword>
<feature type="transmembrane region" description="Helical" evidence="17">
    <location>
        <begin position="275"/>
        <end position="296"/>
    </location>
</feature>
<feature type="transmembrane region" description="Helical" evidence="17">
    <location>
        <begin position="89"/>
        <end position="107"/>
    </location>
</feature>
<dbReference type="InterPro" id="IPR001750">
    <property type="entry name" value="ND/Mrp_TM"/>
</dbReference>
<feature type="domain" description="NADH:quinone oxidoreductase/Mrp antiporter transmembrane" evidence="18">
    <location>
        <begin position="27"/>
        <end position="290"/>
    </location>
</feature>
<evidence type="ECO:0000256" key="10">
    <source>
        <dbReference type="ARBA" id="ARBA00022982"/>
    </source>
</evidence>
<evidence type="ECO:0000256" key="2">
    <source>
        <dbReference type="ARBA" id="ARBA00007012"/>
    </source>
</evidence>
<evidence type="ECO:0000256" key="14">
    <source>
        <dbReference type="ARBA" id="ARBA00023128"/>
    </source>
</evidence>
<evidence type="ECO:0000256" key="16">
    <source>
        <dbReference type="ARBA" id="ARBA00049551"/>
    </source>
</evidence>
<comment type="function">
    <text evidence="17">Core subunit of the mitochondrial membrane respiratory chain NADH dehydrogenase (Complex I) which catalyzes electron transfer from NADH through the respiratory chain, using ubiquinone as an electron acceptor. Essential for the catalytic activity and assembly of complex I.</text>
</comment>
<evidence type="ECO:0000256" key="1">
    <source>
        <dbReference type="ARBA" id="ARBA00004448"/>
    </source>
</evidence>
<evidence type="ECO:0000259" key="18">
    <source>
        <dbReference type="Pfam" id="PF00361"/>
    </source>
</evidence>
<keyword evidence="6 17" id="KW-0679">Respiratory chain</keyword>
<keyword evidence="15 17" id="KW-0472">Membrane</keyword>
<keyword evidence="13 17" id="KW-0830">Ubiquinone</keyword>